<protein>
    <submittedName>
        <fullName evidence="1">Uncharacterized protein</fullName>
    </submittedName>
</protein>
<accession>A0A6J4VC01</accession>
<organism evidence="1">
    <name type="scientific">uncultured Thermomicrobiales bacterium</name>
    <dbReference type="NCBI Taxonomy" id="1645740"/>
    <lineage>
        <taxon>Bacteria</taxon>
        <taxon>Pseudomonadati</taxon>
        <taxon>Thermomicrobiota</taxon>
        <taxon>Thermomicrobia</taxon>
        <taxon>Thermomicrobiales</taxon>
        <taxon>environmental samples</taxon>
    </lineage>
</organism>
<sequence length="77" mass="8192">MRFAAAADPVRWFWSSGDAWGTVRQAPGPEGTGVELAVLGGELPLRRLELDGAGGADLERPRTLRRGETAAVRVPPP</sequence>
<evidence type="ECO:0000313" key="1">
    <source>
        <dbReference type="EMBL" id="CAA9572890.1"/>
    </source>
</evidence>
<dbReference type="EMBL" id="CADCWL010000154">
    <property type="protein sequence ID" value="CAA9572890.1"/>
    <property type="molecule type" value="Genomic_DNA"/>
</dbReference>
<name>A0A6J4VC01_9BACT</name>
<reference evidence="1" key="1">
    <citation type="submission" date="2020-02" db="EMBL/GenBank/DDBJ databases">
        <authorList>
            <person name="Meier V. D."/>
        </authorList>
    </citation>
    <scope>NUCLEOTIDE SEQUENCE</scope>
    <source>
        <strain evidence="1">AVDCRST_MAG19</strain>
    </source>
</reference>
<dbReference type="AlphaFoldDB" id="A0A6J4VC01"/>
<gene>
    <name evidence="1" type="ORF">AVDCRST_MAG19-2979</name>
</gene>
<proteinExistence type="predicted"/>